<keyword evidence="2" id="KW-0812">Transmembrane</keyword>
<dbReference type="CDD" id="cd07341">
    <property type="entry name" value="M56_BlaR1_MecR1_like"/>
    <property type="match status" value="1"/>
</dbReference>
<feature type="compositionally biased region" description="Low complexity" evidence="1">
    <location>
        <begin position="100"/>
        <end position="132"/>
    </location>
</feature>
<feature type="domain" description="Peptidase M56" evidence="3">
    <location>
        <begin position="141"/>
        <end position="325"/>
    </location>
</feature>
<reference evidence="4 5" key="1">
    <citation type="submission" date="2018-01" db="EMBL/GenBank/DDBJ databases">
        <title>Draft genome sequence of Paucibacter aquatile CR182 isolated from freshwater of the Nakdong River.</title>
        <authorList>
            <person name="Choi A."/>
            <person name="Chung E.J."/>
        </authorList>
    </citation>
    <scope>NUCLEOTIDE SEQUENCE [LARGE SCALE GENOMIC DNA]</scope>
    <source>
        <strain evidence="4 5">CR182</strain>
    </source>
</reference>
<feature type="transmembrane region" description="Helical" evidence="2">
    <location>
        <begin position="383"/>
        <end position="402"/>
    </location>
</feature>
<dbReference type="EMBL" id="POSP01000003">
    <property type="protein sequence ID" value="PND38431.1"/>
    <property type="molecule type" value="Genomic_DNA"/>
</dbReference>
<feature type="transmembrane region" description="Helical" evidence="2">
    <location>
        <begin position="145"/>
        <end position="170"/>
    </location>
</feature>
<evidence type="ECO:0000313" key="4">
    <source>
        <dbReference type="EMBL" id="PND38431.1"/>
    </source>
</evidence>
<feature type="compositionally biased region" description="Pro residues" evidence="1">
    <location>
        <begin position="843"/>
        <end position="856"/>
    </location>
</feature>
<accession>A0A2N8KYC0</accession>
<keyword evidence="2" id="KW-1133">Transmembrane helix</keyword>
<keyword evidence="2" id="KW-0472">Membrane</keyword>
<dbReference type="InterPro" id="IPR052173">
    <property type="entry name" value="Beta-lactam_resp_regulator"/>
</dbReference>
<sequence>MTEPLSINAPLLLAGLSSGLLNYLLHSSLLLGGAWLIERSARLRPRQASHREALWRLAFFGPVLTAGLATLLSWSPAPTAGPLASPTATSTAIERPALPEPSDAPTATATPPMREPAPMTGAERPTRQAPAAPRAWLQLPPEASAAVAALAAAWALLAGLGLLATGLAWWRLRVQARRLPRLDDDADLHGCLQTLARSAGLPTPPLRLGRAEWPSPLIAPGGAICLPAWALQLPPAQREAVLAHELAHLRRRDPAWRLAAQLLNQLAWLQPLNRLALRRLDALAEQACDAWATARPSDAAREQARRALAESLYRCAQELQQAAHPVRRLQLLSRMAASGRSPLLARIDALMNPAPNPHGDPTMNPKPEPYTALPARELWRKRVLVGGLTLCALALPLLGVGHSQPLDLSRLRDLGHSFEARFGVGSAMGTRIVKNSPSHNLDIRLSGQMRFNEDQTALESLSQGRLLIDERREGWHRRAEFLPGEAGQAPRLIYSLDGKEQTPDAEGQAWLRDRVALAGETIEGSEKRVRSLMAQGGVARVLADIQAPALEDHRRRSRAEALLKQGRHSDSTLQTLIQVSSGIDSDFERRQLLETLIEGQALSPALQAELLNSLNNLSSDFERRQVLESLAPRLSPDTATLQAWVQAAQGMDSDFEKRSAIVELIERQGSLPSLAAALQASLSLDSDFEHRIALEAVAQKLPRQVALDAQAEAALRAYSESARRIDSDFERRIALSALLDAGVHQKTALLGVLDAARSIDSDFERAELLSALAAHLPADAELVARYRQAARGLSEHERGKVEAALDPVMDRLAQAAPAAPATPAQAAPAASAAPAAAISRLKPPSPPRPPAAPSLP</sequence>
<dbReference type="Proteomes" id="UP000235916">
    <property type="component" value="Unassembled WGS sequence"/>
</dbReference>
<evidence type="ECO:0000313" key="5">
    <source>
        <dbReference type="Proteomes" id="UP000235916"/>
    </source>
</evidence>
<evidence type="ECO:0000256" key="1">
    <source>
        <dbReference type="SAM" id="MobiDB-lite"/>
    </source>
</evidence>
<organism evidence="4 5">
    <name type="scientific">Kinneretia aquatilis</name>
    <dbReference type="NCBI Taxonomy" id="2070761"/>
    <lineage>
        <taxon>Bacteria</taxon>
        <taxon>Pseudomonadati</taxon>
        <taxon>Pseudomonadota</taxon>
        <taxon>Betaproteobacteria</taxon>
        <taxon>Burkholderiales</taxon>
        <taxon>Sphaerotilaceae</taxon>
        <taxon>Roseateles</taxon>
    </lineage>
</organism>
<dbReference type="Pfam" id="PF05569">
    <property type="entry name" value="Peptidase_M56"/>
    <property type="match status" value="1"/>
</dbReference>
<protein>
    <recommendedName>
        <fullName evidence="3">Peptidase M56 domain-containing protein</fullName>
    </recommendedName>
</protein>
<proteinExistence type="predicted"/>
<keyword evidence="5" id="KW-1185">Reference proteome</keyword>
<name>A0A2N8KYC0_9BURK</name>
<feature type="compositionally biased region" description="Low complexity" evidence="1">
    <location>
        <begin position="814"/>
        <end position="842"/>
    </location>
</feature>
<comment type="caution">
    <text evidence="4">The sequence shown here is derived from an EMBL/GenBank/DDBJ whole genome shotgun (WGS) entry which is preliminary data.</text>
</comment>
<dbReference type="Gene3D" id="3.30.2010.10">
    <property type="entry name" value="Metalloproteases ('zincins'), catalytic domain"/>
    <property type="match status" value="1"/>
</dbReference>
<evidence type="ECO:0000256" key="2">
    <source>
        <dbReference type="SAM" id="Phobius"/>
    </source>
</evidence>
<feature type="region of interest" description="Disordered" evidence="1">
    <location>
        <begin position="83"/>
        <end position="132"/>
    </location>
</feature>
<dbReference type="PANTHER" id="PTHR34978">
    <property type="entry name" value="POSSIBLE SENSOR-TRANSDUCER PROTEIN BLAR"/>
    <property type="match status" value="1"/>
</dbReference>
<dbReference type="OrthoDB" id="5949172at2"/>
<feature type="region of interest" description="Disordered" evidence="1">
    <location>
        <begin position="814"/>
        <end position="856"/>
    </location>
</feature>
<feature type="transmembrane region" description="Helical" evidence="2">
    <location>
        <begin position="57"/>
        <end position="77"/>
    </location>
</feature>
<dbReference type="RefSeq" id="WP_102768350.1">
    <property type="nucleotide sequence ID" value="NZ_POSP01000003.1"/>
</dbReference>
<dbReference type="PANTHER" id="PTHR34978:SF3">
    <property type="entry name" value="SLR0241 PROTEIN"/>
    <property type="match status" value="1"/>
</dbReference>
<evidence type="ECO:0000259" key="3">
    <source>
        <dbReference type="Pfam" id="PF05569"/>
    </source>
</evidence>
<feature type="transmembrane region" description="Helical" evidence="2">
    <location>
        <begin position="20"/>
        <end position="37"/>
    </location>
</feature>
<gene>
    <name evidence="4" type="ORF">C1O66_13465</name>
</gene>
<dbReference type="AlphaFoldDB" id="A0A2N8KYC0"/>
<dbReference type="InterPro" id="IPR008756">
    <property type="entry name" value="Peptidase_M56"/>
</dbReference>